<feature type="transmembrane region" description="Helical" evidence="5">
    <location>
        <begin position="59"/>
        <end position="82"/>
    </location>
</feature>
<dbReference type="PROSITE" id="PS51012">
    <property type="entry name" value="ABC_TM2"/>
    <property type="match status" value="1"/>
</dbReference>
<dbReference type="Proteomes" id="UP000616595">
    <property type="component" value="Unassembled WGS sequence"/>
</dbReference>
<feature type="transmembrane region" description="Helical" evidence="5">
    <location>
        <begin position="172"/>
        <end position="190"/>
    </location>
</feature>
<feature type="domain" description="ABC transmembrane type-2" evidence="6">
    <location>
        <begin position="28"/>
        <end position="250"/>
    </location>
</feature>
<name>A0A923KR05_9FIRM</name>
<dbReference type="InterPro" id="IPR013525">
    <property type="entry name" value="ABC2_TM"/>
</dbReference>
<dbReference type="AlphaFoldDB" id="A0A923KR05"/>
<evidence type="ECO:0000256" key="5">
    <source>
        <dbReference type="RuleBase" id="RU361157"/>
    </source>
</evidence>
<comment type="similarity">
    <text evidence="5">Belongs to the ABC-2 integral membrane protein family.</text>
</comment>
<evidence type="ECO:0000313" key="7">
    <source>
        <dbReference type="EMBL" id="MBC3886732.1"/>
    </source>
</evidence>
<gene>
    <name evidence="7" type="ORF">GH810_00165</name>
</gene>
<reference evidence="7" key="2">
    <citation type="submission" date="2020-10" db="EMBL/GenBank/DDBJ databases">
        <title>Comparative genomics of the Acetobacterium genus.</title>
        <authorList>
            <person name="Marshall C."/>
            <person name="May H."/>
            <person name="Norman S."/>
        </authorList>
    </citation>
    <scope>NUCLEOTIDE SEQUENCE</scope>
    <source>
        <strain evidence="7">DER-2019</strain>
    </source>
</reference>
<proteinExistence type="inferred from homology"/>
<reference evidence="7" key="1">
    <citation type="submission" date="2019-10" db="EMBL/GenBank/DDBJ databases">
        <authorList>
            <person name="Ross D.E."/>
            <person name="Gulliver D."/>
        </authorList>
    </citation>
    <scope>NUCLEOTIDE SEQUENCE</scope>
    <source>
        <strain evidence="7">DER-2019</strain>
    </source>
</reference>
<dbReference type="OrthoDB" id="2589236at2"/>
<keyword evidence="3 5" id="KW-1133">Transmembrane helix</keyword>
<dbReference type="PANTHER" id="PTHR43027">
    <property type="entry name" value="DOXORUBICIN RESISTANCE ABC TRANSPORTER PERMEASE PROTEIN DRRC-RELATED"/>
    <property type="match status" value="1"/>
</dbReference>
<protein>
    <recommendedName>
        <fullName evidence="5">Transport permease protein</fullName>
    </recommendedName>
</protein>
<sequence>MNIMTTINLRNLYLISKEDFRNLFKNPMWLFYNAAFPFLLIVILGFLSKDSYGGEVSSFDYYGITLMIYTVISSGMTSANAFMEVTIRKPNMRIIYAPGNERVIYLSKILSTFLFCLLCHLGVAALVFTMFHIHVDAIPQLLILLVLTELFSVGLGVMFCCVFKTEAMANQILSIVINIFAILGGLLFPMDGYGPVVRGLSYLSPAKWLANTSFSMIYDHNFSWFYPTVLGLILATLVVFIICAKTFRKEDCIC</sequence>
<evidence type="ECO:0000259" key="6">
    <source>
        <dbReference type="PROSITE" id="PS51012"/>
    </source>
</evidence>
<organism evidence="7 8">
    <name type="scientific">Acetobacterium paludosum</name>
    <dbReference type="NCBI Taxonomy" id="52693"/>
    <lineage>
        <taxon>Bacteria</taxon>
        <taxon>Bacillati</taxon>
        <taxon>Bacillota</taxon>
        <taxon>Clostridia</taxon>
        <taxon>Eubacteriales</taxon>
        <taxon>Eubacteriaceae</taxon>
        <taxon>Acetobacterium</taxon>
    </lineage>
</organism>
<evidence type="ECO:0000256" key="3">
    <source>
        <dbReference type="ARBA" id="ARBA00022989"/>
    </source>
</evidence>
<dbReference type="InterPro" id="IPR047817">
    <property type="entry name" value="ABC2_TM_bact-type"/>
</dbReference>
<feature type="transmembrane region" description="Helical" evidence="5">
    <location>
        <begin position="224"/>
        <end position="244"/>
    </location>
</feature>
<feature type="transmembrane region" description="Helical" evidence="5">
    <location>
        <begin position="103"/>
        <end position="131"/>
    </location>
</feature>
<dbReference type="GO" id="GO:0005886">
    <property type="term" value="C:plasma membrane"/>
    <property type="evidence" value="ECO:0007669"/>
    <property type="project" value="UniProtKB-SubCell"/>
</dbReference>
<evidence type="ECO:0000256" key="2">
    <source>
        <dbReference type="ARBA" id="ARBA00022692"/>
    </source>
</evidence>
<feature type="transmembrane region" description="Helical" evidence="5">
    <location>
        <begin position="137"/>
        <end position="160"/>
    </location>
</feature>
<accession>A0A923KR05</accession>
<dbReference type="RefSeq" id="WP_148565372.1">
    <property type="nucleotide sequence ID" value="NZ_RXYA01000001.1"/>
</dbReference>
<evidence type="ECO:0000256" key="1">
    <source>
        <dbReference type="ARBA" id="ARBA00004141"/>
    </source>
</evidence>
<dbReference type="InterPro" id="IPR052902">
    <property type="entry name" value="ABC-2_transporter"/>
</dbReference>
<comment type="subcellular location">
    <subcellularLocation>
        <location evidence="5">Cell membrane</location>
        <topology evidence="5">Multi-pass membrane protein</topology>
    </subcellularLocation>
    <subcellularLocation>
        <location evidence="1">Membrane</location>
        <topology evidence="1">Multi-pass membrane protein</topology>
    </subcellularLocation>
</comment>
<dbReference type="GO" id="GO:0140359">
    <property type="term" value="F:ABC-type transporter activity"/>
    <property type="evidence" value="ECO:0007669"/>
    <property type="project" value="InterPro"/>
</dbReference>
<keyword evidence="5" id="KW-0813">Transport</keyword>
<dbReference type="EMBL" id="WJBD01000001">
    <property type="protein sequence ID" value="MBC3886732.1"/>
    <property type="molecule type" value="Genomic_DNA"/>
</dbReference>
<evidence type="ECO:0000313" key="8">
    <source>
        <dbReference type="Proteomes" id="UP000616595"/>
    </source>
</evidence>
<keyword evidence="8" id="KW-1185">Reference proteome</keyword>
<dbReference type="PANTHER" id="PTHR43027:SF1">
    <property type="entry name" value="DOXORUBICIN RESISTANCE ABC TRANSPORTER PERMEASE PROTEIN DRRC-RELATED"/>
    <property type="match status" value="1"/>
</dbReference>
<comment type="caution">
    <text evidence="7">The sequence shown here is derived from an EMBL/GenBank/DDBJ whole genome shotgun (WGS) entry which is preliminary data.</text>
</comment>
<feature type="transmembrane region" description="Helical" evidence="5">
    <location>
        <begin position="29"/>
        <end position="47"/>
    </location>
</feature>
<evidence type="ECO:0000256" key="4">
    <source>
        <dbReference type="ARBA" id="ARBA00023136"/>
    </source>
</evidence>
<keyword evidence="5" id="KW-1003">Cell membrane</keyword>
<keyword evidence="2 5" id="KW-0812">Transmembrane</keyword>
<keyword evidence="4 5" id="KW-0472">Membrane</keyword>
<dbReference type="Pfam" id="PF01061">
    <property type="entry name" value="ABC2_membrane"/>
    <property type="match status" value="1"/>
</dbReference>